<keyword evidence="16" id="KW-1185">Reference proteome</keyword>
<dbReference type="GO" id="GO:0050650">
    <property type="term" value="P:chondroitin sulfate proteoglycan biosynthetic process"/>
    <property type="evidence" value="ECO:0007669"/>
    <property type="project" value="TreeGrafter"/>
</dbReference>
<dbReference type="GO" id="GO:0016020">
    <property type="term" value="C:membrane"/>
    <property type="evidence" value="ECO:0007669"/>
    <property type="project" value="InterPro"/>
</dbReference>
<keyword evidence="9" id="KW-1133">Transmembrane helix</keyword>
<accession>A0A1I4EI69</accession>
<proteinExistence type="predicted"/>
<evidence type="ECO:0000256" key="3">
    <source>
        <dbReference type="ARBA" id="ARBA00022676"/>
    </source>
</evidence>
<evidence type="ECO:0000256" key="12">
    <source>
        <dbReference type="ARBA" id="ARBA00023157"/>
    </source>
</evidence>
<reference evidence="16" key="1">
    <citation type="submission" date="2016-10" db="EMBL/GenBank/DDBJ databases">
        <authorList>
            <person name="Varghese N."/>
            <person name="Submissions S."/>
        </authorList>
    </citation>
    <scope>NUCLEOTIDE SEQUENCE [LARGE SCALE GENOMIC DNA]</scope>
    <source>
        <strain evidence="16">DSM 28453</strain>
    </source>
</reference>
<keyword evidence="5" id="KW-0812">Transmembrane</keyword>
<comment type="subcellular location">
    <subcellularLocation>
        <location evidence="2">Endoplasmic reticulum membrane</location>
        <topology evidence="2">Single-pass type II membrane protein</topology>
    </subcellularLocation>
    <subcellularLocation>
        <location evidence="1">Golgi apparatus membrane</location>
        <topology evidence="1">Single-pass type II membrane protein</topology>
    </subcellularLocation>
</comment>
<organism evidence="15 16">
    <name type="scientific">Shimia haliotis</name>
    <dbReference type="NCBI Taxonomy" id="1280847"/>
    <lineage>
        <taxon>Bacteria</taxon>
        <taxon>Pseudomonadati</taxon>
        <taxon>Pseudomonadota</taxon>
        <taxon>Alphaproteobacteria</taxon>
        <taxon>Rhodobacterales</taxon>
        <taxon>Roseobacteraceae</taxon>
    </lineage>
</organism>
<dbReference type="PANTHER" id="PTHR46025">
    <property type="entry name" value="XYLOSYLTRANSFERASE OXT"/>
    <property type="match status" value="1"/>
</dbReference>
<evidence type="ECO:0000256" key="8">
    <source>
        <dbReference type="ARBA" id="ARBA00022968"/>
    </source>
</evidence>
<dbReference type="EMBL" id="FOSZ01000004">
    <property type="protein sequence ID" value="SFL04913.1"/>
    <property type="molecule type" value="Genomic_DNA"/>
</dbReference>
<keyword evidence="11" id="KW-0472">Membrane</keyword>
<evidence type="ECO:0000256" key="2">
    <source>
        <dbReference type="ARBA" id="ARBA00004648"/>
    </source>
</evidence>
<evidence type="ECO:0000256" key="1">
    <source>
        <dbReference type="ARBA" id="ARBA00004323"/>
    </source>
</evidence>
<keyword evidence="12" id="KW-1015">Disulfide bond</keyword>
<evidence type="ECO:0000256" key="6">
    <source>
        <dbReference type="ARBA" id="ARBA00022723"/>
    </source>
</evidence>
<evidence type="ECO:0000256" key="10">
    <source>
        <dbReference type="ARBA" id="ARBA00023034"/>
    </source>
</evidence>
<dbReference type="STRING" id="1280847.SAMN04488036_104281"/>
<dbReference type="Proteomes" id="UP000198851">
    <property type="component" value="Unassembled WGS sequence"/>
</dbReference>
<dbReference type="InterPro" id="IPR043538">
    <property type="entry name" value="XYLT"/>
</dbReference>
<keyword evidence="7" id="KW-0256">Endoplasmic reticulum</keyword>
<evidence type="ECO:0000313" key="15">
    <source>
        <dbReference type="EMBL" id="SFL04913.1"/>
    </source>
</evidence>
<dbReference type="PANTHER" id="PTHR46025:SF3">
    <property type="entry name" value="XYLOSYLTRANSFERASE OXT"/>
    <property type="match status" value="1"/>
</dbReference>
<gene>
    <name evidence="15" type="ORF">SAMN04488036_104281</name>
</gene>
<protein>
    <recommendedName>
        <fullName evidence="14">Peptide O-xylosyltransferase</fullName>
    </recommendedName>
</protein>
<dbReference type="GO" id="GO:0015012">
    <property type="term" value="P:heparan sulfate proteoglycan biosynthetic process"/>
    <property type="evidence" value="ECO:0007669"/>
    <property type="project" value="TreeGrafter"/>
</dbReference>
<keyword evidence="4" id="KW-0808">Transferase</keyword>
<evidence type="ECO:0000256" key="7">
    <source>
        <dbReference type="ARBA" id="ARBA00022824"/>
    </source>
</evidence>
<dbReference type="AlphaFoldDB" id="A0A1I4EI69"/>
<dbReference type="OrthoDB" id="7943907at2"/>
<dbReference type="GO" id="GO:0046872">
    <property type="term" value="F:metal ion binding"/>
    <property type="evidence" value="ECO:0007669"/>
    <property type="project" value="UniProtKB-KW"/>
</dbReference>
<evidence type="ECO:0000256" key="11">
    <source>
        <dbReference type="ARBA" id="ARBA00023136"/>
    </source>
</evidence>
<evidence type="ECO:0000256" key="13">
    <source>
        <dbReference type="ARBA" id="ARBA00023180"/>
    </source>
</evidence>
<dbReference type="Pfam" id="PF02485">
    <property type="entry name" value="Branch"/>
    <property type="match status" value="2"/>
</dbReference>
<dbReference type="GO" id="GO:0030158">
    <property type="term" value="F:protein xylosyltransferase activity"/>
    <property type="evidence" value="ECO:0007669"/>
    <property type="project" value="InterPro"/>
</dbReference>
<keyword evidence="8" id="KW-0735">Signal-anchor</keyword>
<dbReference type="InterPro" id="IPR003406">
    <property type="entry name" value="Glyco_trans_14"/>
</dbReference>
<name>A0A1I4EI69_9RHOB</name>
<keyword evidence="13" id="KW-0325">Glycoprotein</keyword>
<evidence type="ECO:0000256" key="5">
    <source>
        <dbReference type="ARBA" id="ARBA00022692"/>
    </source>
</evidence>
<keyword evidence="10" id="KW-0333">Golgi apparatus</keyword>
<sequence length="314" mass="36003">MTTLFAIQAHGDMPQIAPLVDALAGPRSRFLVTLDSPEETVARIGKQLRAYSTWDVVDVAQSRPVSWGGGSLTQAMFDVLKRAMDIPEWDWIVNLSAHCMPLRSPDHLARFLEREHREKGRLAFCNAFNLKRDYEPYAWSDAPLDQERAYARIVFRCDAEIASDIDAGRFDPARDVTHRRKVRFMEVGKNLFEVHRMRPKEAAPVRPPRFGRQWVALHRSLVDRIVTDPRTQTVLDDLITCFISDESFFQELLMTDFLGVSDFVAARNLHFQGGGARPLDEARFQDALESPAFFARKVPADQFEAYLKIARDHW</sequence>
<evidence type="ECO:0000256" key="9">
    <source>
        <dbReference type="ARBA" id="ARBA00022989"/>
    </source>
</evidence>
<keyword evidence="6" id="KW-0479">Metal-binding</keyword>
<dbReference type="RefSeq" id="WP_139216192.1">
    <property type="nucleotide sequence ID" value="NZ_FOSZ01000004.1"/>
</dbReference>
<evidence type="ECO:0000256" key="14">
    <source>
        <dbReference type="ARBA" id="ARBA00042865"/>
    </source>
</evidence>
<evidence type="ECO:0000256" key="4">
    <source>
        <dbReference type="ARBA" id="ARBA00022679"/>
    </source>
</evidence>
<evidence type="ECO:0000313" key="16">
    <source>
        <dbReference type="Proteomes" id="UP000198851"/>
    </source>
</evidence>
<keyword evidence="3" id="KW-0328">Glycosyltransferase</keyword>